<evidence type="ECO:0000313" key="1">
    <source>
        <dbReference type="EMBL" id="ADX67557.1"/>
    </source>
</evidence>
<proteinExistence type="predicted"/>
<dbReference type="Proteomes" id="UP000008641">
    <property type="component" value="Chromosome"/>
</dbReference>
<keyword evidence="2" id="KW-1185">Reference proteome</keyword>
<dbReference type="eggNOG" id="ENOG5030WPN">
    <property type="taxonomic scope" value="Bacteria"/>
</dbReference>
<reference evidence="1 2" key="1">
    <citation type="journal article" date="2011" name="Stand. Genomic Sci.">
        <title>Complete genome sequence of Weeksella virosa type strain (9751).</title>
        <authorList>
            <person name="Lang E."/>
            <person name="Teshima H."/>
            <person name="Lucas S."/>
            <person name="Lapidus A."/>
            <person name="Hammon N."/>
            <person name="Deshpande S."/>
            <person name="Nolan M."/>
            <person name="Cheng J.F."/>
            <person name="Pitluck S."/>
            <person name="Liolios K."/>
            <person name="Pagani I."/>
            <person name="Mikhailova N."/>
            <person name="Ivanova N."/>
            <person name="Mavromatis K."/>
            <person name="Pati A."/>
            <person name="Tapia R."/>
            <person name="Han C."/>
            <person name="Goodwin L."/>
            <person name="Chen A."/>
            <person name="Palaniappan K."/>
            <person name="Land M."/>
            <person name="Hauser L."/>
            <person name="Chang Y.J."/>
            <person name="Jeffries C.D."/>
            <person name="Brambilla E.M."/>
            <person name="Kopitz M."/>
            <person name="Rohde M."/>
            <person name="Goker M."/>
            <person name="Tindall B.J."/>
            <person name="Detter J.C."/>
            <person name="Woyke T."/>
            <person name="Bristow J."/>
            <person name="Eisen J.A."/>
            <person name="Markowitz V."/>
            <person name="Hugenholtz P."/>
            <person name="Klenk H.P."/>
            <person name="Kyrpides N.C."/>
        </authorList>
    </citation>
    <scope>NUCLEOTIDE SEQUENCE [LARGE SCALE GENOMIC DNA]</scope>
    <source>
        <strain evidence="2">ATCC 43766 / DSM 16922 / JCM 21250 / NBRC 16016 / NCTC 11634 / CL345/78</strain>
    </source>
</reference>
<organism evidence="1 2">
    <name type="scientific">Weeksella virosa (strain ATCC 43766 / DSM 16922 / JCM 21250 / CCUG 30538 / CDC 9751 / IAM 14551 / NBRC 16016 / NCTC 11634 / CL345/78)</name>
    <dbReference type="NCBI Taxonomy" id="865938"/>
    <lineage>
        <taxon>Bacteria</taxon>
        <taxon>Pseudomonadati</taxon>
        <taxon>Bacteroidota</taxon>
        <taxon>Flavobacteriia</taxon>
        <taxon>Flavobacteriales</taxon>
        <taxon>Weeksellaceae</taxon>
        <taxon>Weeksella</taxon>
    </lineage>
</organism>
<name>F0P158_WEEVC</name>
<dbReference type="KEGG" id="wvi:Weevi_0844"/>
<dbReference type="AlphaFoldDB" id="F0P158"/>
<accession>F0P158</accession>
<protein>
    <recommendedName>
        <fullName evidence="3">Lipocalin-like domain-containing protein</fullName>
    </recommendedName>
</protein>
<evidence type="ECO:0008006" key="3">
    <source>
        <dbReference type="Google" id="ProtNLM"/>
    </source>
</evidence>
<sequence length="162" mass="18699">MYSSSFFYYLTYSIKTKKMNKLRIFSFLLILVFLVGCKTQSLSSDQKPKDNSITGKWFWKSRSGGLTGNTPTATKENHGTYLLITERKITKFVQGKKASESDYILTYGQSIHSTKPLPILEVGVNRYSYSMENNLLILTEEIHDGFTDIYEKNGKKENYDER</sequence>
<reference evidence="2" key="2">
    <citation type="journal article" date="2011" name="Stand. Genomic Sci.">
        <title>Complete genome sequence of Weeksella virosa type strain (9751T).</title>
        <authorList>
            <person name="Lang E."/>
            <person name="Teshima H."/>
            <person name="Lucas S."/>
            <person name="Lapidus A."/>
            <person name="Hammon N."/>
            <person name="Deshpande S."/>
            <person name="Nolan M."/>
            <person name="Cheng J."/>
            <person name="Pitluck S."/>
            <person name="Liolios K."/>
            <person name="Pagani I."/>
            <person name="Mikhailova N."/>
            <person name="Ivanova N."/>
            <person name="Mavromatis K."/>
            <person name="Pati A."/>
            <person name="Tapia R."/>
            <person name="Han C."/>
            <person name="Goodwin L."/>
            <person name="Chen A."/>
            <person name="Palaniappan K."/>
            <person name="Land M."/>
            <person name="Hauser L."/>
            <person name="Chang Y."/>
            <person name="Jeffries C."/>
            <person name="Brambilla E."/>
            <person name="Kopitz M."/>
            <person name="Rohde M."/>
            <person name="Goker M."/>
            <person name="Tindall B."/>
            <person name="Detter J."/>
            <person name="Woyke T."/>
            <person name="Bristow J."/>
            <person name="Eisen J."/>
            <person name="Markowitz V."/>
            <person name="Hugenholtz P."/>
            <person name="Klenk H."/>
            <person name="Kyrpides N."/>
        </authorList>
    </citation>
    <scope>NUCLEOTIDE SEQUENCE [LARGE SCALE GENOMIC DNA]</scope>
    <source>
        <strain evidence="2">ATCC 43766 / DSM 16922 / JCM 21250 / NBRC 16016 / NCTC 11634 / CL345/78</strain>
    </source>
</reference>
<dbReference type="HOGENOM" id="CLU_1852032_0_0_10"/>
<dbReference type="EMBL" id="CP002455">
    <property type="protein sequence ID" value="ADX67557.1"/>
    <property type="molecule type" value="Genomic_DNA"/>
</dbReference>
<dbReference type="STRING" id="865938.Weevi_0844"/>
<gene>
    <name evidence="1" type="ordered locus">Weevi_0844</name>
</gene>
<evidence type="ECO:0000313" key="2">
    <source>
        <dbReference type="Proteomes" id="UP000008641"/>
    </source>
</evidence>